<dbReference type="PROSITE" id="PS50005">
    <property type="entry name" value="TPR"/>
    <property type="match status" value="1"/>
</dbReference>
<dbReference type="SUPFAM" id="SSF69318">
    <property type="entry name" value="Integrin alpha N-terminal domain"/>
    <property type="match status" value="1"/>
</dbReference>
<feature type="repeat" description="TPR" evidence="2">
    <location>
        <begin position="342"/>
        <end position="375"/>
    </location>
</feature>
<name>A0A5C5ZDJ9_9BACT</name>
<keyword evidence="1" id="KW-0732">Signal</keyword>
<evidence type="ECO:0000256" key="2">
    <source>
        <dbReference type="PROSITE-ProRule" id="PRU00339"/>
    </source>
</evidence>
<dbReference type="InterPro" id="IPR013517">
    <property type="entry name" value="FG-GAP"/>
</dbReference>
<reference evidence="5 6" key="1">
    <citation type="submission" date="2019-02" db="EMBL/GenBank/DDBJ databases">
        <title>Deep-cultivation of Planctomycetes and their phenomic and genomic characterization uncovers novel biology.</title>
        <authorList>
            <person name="Wiegand S."/>
            <person name="Jogler M."/>
            <person name="Boedeker C."/>
            <person name="Pinto D."/>
            <person name="Vollmers J."/>
            <person name="Rivas-Marin E."/>
            <person name="Kohn T."/>
            <person name="Peeters S.H."/>
            <person name="Heuer A."/>
            <person name="Rast P."/>
            <person name="Oberbeckmann S."/>
            <person name="Bunk B."/>
            <person name="Jeske O."/>
            <person name="Meyerdierks A."/>
            <person name="Storesund J.E."/>
            <person name="Kallscheuer N."/>
            <person name="Luecker S."/>
            <person name="Lage O.M."/>
            <person name="Pohl T."/>
            <person name="Merkel B.J."/>
            <person name="Hornburger P."/>
            <person name="Mueller R.-W."/>
            <person name="Bruemmer F."/>
            <person name="Labrenz M."/>
            <person name="Spormann A.M."/>
            <person name="Op Den Camp H."/>
            <person name="Overmann J."/>
            <person name="Amann R."/>
            <person name="Jetten M.S.M."/>
            <person name="Mascher T."/>
            <person name="Medema M.H."/>
            <person name="Devos D.P."/>
            <person name="Kaster A.-K."/>
            <person name="Ovreas L."/>
            <person name="Rohde M."/>
            <person name="Galperin M.Y."/>
            <person name="Jogler C."/>
        </authorList>
    </citation>
    <scope>NUCLEOTIDE SEQUENCE [LARGE SCALE GENOMIC DNA]</scope>
    <source>
        <strain evidence="5 6">CA13</strain>
    </source>
</reference>
<feature type="region of interest" description="Disordered" evidence="3">
    <location>
        <begin position="55"/>
        <end position="97"/>
    </location>
</feature>
<accession>A0A5C5ZDJ9</accession>
<proteinExistence type="predicted"/>
<feature type="compositionally biased region" description="Basic and acidic residues" evidence="3">
    <location>
        <begin position="84"/>
        <end position="97"/>
    </location>
</feature>
<dbReference type="Pfam" id="PF14559">
    <property type="entry name" value="TPR_19"/>
    <property type="match status" value="1"/>
</dbReference>
<keyword evidence="6" id="KW-1185">Reference proteome</keyword>
<dbReference type="SMART" id="SM00028">
    <property type="entry name" value="TPR"/>
    <property type="match status" value="3"/>
</dbReference>
<sequence>MIYSKQIPLADKELNDSDRLISFNRSIAALSGCSRGLTILAAITLGFVFTPGCKSKQNDGVAKSSSASSGVGEASLMDPIGGASDRDATGRPESDKPFDDKLFDIATSLQAAHAHLEDGELAEAESLLRKILLVNPTDVQAIFELASIQVTRGQLNDAIDLFDAVPVDDGQMAVRAAGQAAELCVKQERFADALERYRKVLAIFPASPLAHRQIAFILNRQGRRHEAARHVRVLCKLGNVRQDELHSLMVLSDAIYDDPNEKASHQSDGVRHYPIGPSGLARKLFSEKRYVEAADLLSESVNSPDTPVAVQALYGRCLAEAQDDERFVVWLGQVDESIRNTSEFWSAIGTWMLNQKRFDESVRAFLEAVVRDPTDAYSYRRLIQAFTALDRPDDAKRWDDRHQLLRTTTLASNEIGKLVEPDLDQYKTVIEGLEGLDRPLEALMWRAIEQHHRSQPQTDLKQFNEQRAMLVSSNTAFPNTQQRLCGLELSKFPLVELANIAPASGVYKARLTVNSVEPPSFENVASSIGLDHTYRLAAEPLDAGFAIYQAIGGGVAVLDFDLDGTCDFYFAQGNSDPPTLSGGKSNQLFQNRSGNLSDVTSVSGASDVRYSIGVTAGDWNQDGFPDIVVANLGINTLLINNGDGTFRAQATDSNDDVTRVSTSVAMGDVTGDNLPDIFEGVYIHDKGFDAKPTIKPDGQVEFVSPLDYQPGMDRIFINDPTGRLIVKDVSESPDDRRTGLGAVIADFDSDVGNELYVGNDVRPNQLWKWNSAGQWTDTAPLTGTALGYDGTRTASMGIAMGDFDRSGTLDFHITNFEAAPSRLYMNHLGTFQDRALAFRLAEDSHKLVGFGTQAIDYSNDGFPDLAVTNGHVENTNVPESPFEQPPQLFANFGNRFELMKVEDPSGYFETLHAGRALARLDYNQDGKSDFVVTHMEAPSALLINRTATKNHWLDLAVVGVDCERDAIGTKIELKSGDQTWTNWVIAGDGYLCRNEPVVSFGLGAVETVDTMSVTWADGDVQTFSNVRVDQRLLLVQHDPTPFALVFGAARD</sequence>
<feature type="compositionally biased region" description="Low complexity" evidence="3">
    <location>
        <begin position="60"/>
        <end position="75"/>
    </location>
</feature>
<evidence type="ECO:0000256" key="3">
    <source>
        <dbReference type="SAM" id="MobiDB-lite"/>
    </source>
</evidence>
<dbReference type="Gene3D" id="2.130.10.130">
    <property type="entry name" value="Integrin alpha, N-terminal"/>
    <property type="match status" value="2"/>
</dbReference>
<dbReference type="InterPro" id="IPR028994">
    <property type="entry name" value="Integrin_alpha_N"/>
</dbReference>
<dbReference type="Pfam" id="PF07593">
    <property type="entry name" value="UnbV_ASPIC"/>
    <property type="match status" value="1"/>
</dbReference>
<dbReference type="SUPFAM" id="SSF48452">
    <property type="entry name" value="TPR-like"/>
    <property type="match status" value="1"/>
</dbReference>
<evidence type="ECO:0000256" key="1">
    <source>
        <dbReference type="ARBA" id="ARBA00022729"/>
    </source>
</evidence>
<dbReference type="Gene3D" id="1.25.40.10">
    <property type="entry name" value="Tetratricopeptide repeat domain"/>
    <property type="match status" value="2"/>
</dbReference>
<dbReference type="InterPro" id="IPR011990">
    <property type="entry name" value="TPR-like_helical_dom_sf"/>
</dbReference>
<keyword evidence="2" id="KW-0802">TPR repeat</keyword>
<gene>
    <name evidence="5" type="ORF">CA13_66290</name>
</gene>
<comment type="caution">
    <text evidence="5">The sequence shown here is derived from an EMBL/GenBank/DDBJ whole genome shotgun (WGS) entry which is preliminary data.</text>
</comment>
<organism evidence="5 6">
    <name type="scientific">Novipirellula herctigrandis</name>
    <dbReference type="NCBI Taxonomy" id="2527986"/>
    <lineage>
        <taxon>Bacteria</taxon>
        <taxon>Pseudomonadati</taxon>
        <taxon>Planctomycetota</taxon>
        <taxon>Planctomycetia</taxon>
        <taxon>Pirellulales</taxon>
        <taxon>Pirellulaceae</taxon>
        <taxon>Novipirellula</taxon>
    </lineage>
</organism>
<dbReference type="InterPro" id="IPR027039">
    <property type="entry name" value="Crtac1"/>
</dbReference>
<evidence type="ECO:0000313" key="6">
    <source>
        <dbReference type="Proteomes" id="UP000315010"/>
    </source>
</evidence>
<dbReference type="InterPro" id="IPR019734">
    <property type="entry name" value="TPR_rpt"/>
</dbReference>
<dbReference type="InterPro" id="IPR011519">
    <property type="entry name" value="UnbV_ASPIC"/>
</dbReference>
<feature type="domain" description="ASPIC/UnbV" evidence="4">
    <location>
        <begin position="966"/>
        <end position="1032"/>
    </location>
</feature>
<dbReference type="EMBL" id="SJPJ01000001">
    <property type="protein sequence ID" value="TWT85147.1"/>
    <property type="molecule type" value="Genomic_DNA"/>
</dbReference>
<dbReference type="Proteomes" id="UP000315010">
    <property type="component" value="Unassembled WGS sequence"/>
</dbReference>
<evidence type="ECO:0000313" key="5">
    <source>
        <dbReference type="EMBL" id="TWT85147.1"/>
    </source>
</evidence>
<dbReference type="AlphaFoldDB" id="A0A5C5ZDJ9"/>
<evidence type="ECO:0000259" key="4">
    <source>
        <dbReference type="Pfam" id="PF07593"/>
    </source>
</evidence>
<dbReference type="PANTHER" id="PTHR16026:SF0">
    <property type="entry name" value="CARTILAGE ACIDIC PROTEIN 1"/>
    <property type="match status" value="1"/>
</dbReference>
<protein>
    <submittedName>
        <fullName evidence="5">Tetratricopeptide repeat protein</fullName>
    </submittedName>
</protein>
<dbReference type="Pfam" id="PF13517">
    <property type="entry name" value="FG-GAP_3"/>
    <property type="match status" value="1"/>
</dbReference>
<dbReference type="PANTHER" id="PTHR16026">
    <property type="entry name" value="CARTILAGE ACIDIC PROTEIN 1"/>
    <property type="match status" value="1"/>
</dbReference>